<evidence type="ECO:0000256" key="1">
    <source>
        <dbReference type="SAM" id="MobiDB-lite"/>
    </source>
</evidence>
<feature type="compositionally biased region" description="Basic and acidic residues" evidence="1">
    <location>
        <begin position="946"/>
        <end position="964"/>
    </location>
</feature>
<sequence>MNIPSKVSSEPGGEEETLLDHSSAEESSSNDLGRKGCDKDRSELFSSNKVPPYVGRAEGMSKRRNSGDREDSILTGGALRRLLGIESPEPFKRSHIRLCHSVEGDRTWMIVPSGSVGLSWKPLPLEETRKEPSTPGGAAGTERNPVNYDTDNALDSNAMADMFGGVTDEDVERALGIDSIAGGFGGVTDEGVERALDIDSIAGGFGGVTDEDVERALDIDSIAGGFGGVTDEGVERALGIDTMADFFGVVTDEGIKKARENNTPPPNAMENGHQRFSGIFDGVSGWAELPDPAVISHQVPIDVPPLSEPADIGGQARFAGTVRCALSGEHGHGGGCSSRNGATRASELESAAVAEFPPSGLYENRAFGIEVEIEGIDKCTFTFLHGQHHSFPFPISYSGMVLSGKTPSFNCFNPAGDQKVQHLTADVRRMFLDFTGSAKLTMIATRLWLHSTALLYLVRRSCTLTSGAKSMKDLLERRWQSRRRDATSTGGDAVAGFPPAGMYASKSFGIVVEIKGIDNCTFTFNAFEFTLPYSSMVLDEAEGTFKCYIPSEDEEVHHLGRALRNKIGLKWREPLKPSHVRLCHSVEDGRTWMKFPSGPVPLKRRKPLPSLGSGGGGSQQPPDGEFRATGKEAARTVRPRSPSQTDLEDRKRVKRALDDSRETVLGRAEMEEPPRQRSGGTEVPRETAAHGSVHRPELSYSGYATGNPLDILAIAALSTPTESYKRGPSRSVGIVNQPIPGPSVGIPARPVHPNPAVAPHKAPVDVPSTDTVVTSAAREETGGRVSGTRMVVLGDESRQRSGQSQKLASINPTRTAESSLSSSDLGGLRLGVQRPADSVRERLSGPHDHTVVEDHSGTSPTTSTTVIEYPNSGLSDGVPGELETSGSVGARSALEAEGVYSGEDSSIDLLASETESEETNSDLTEHSSSVHIGDELRQASMGAEVDDIHPASRREDHRGDRRAASDSVSPLSSVDEFYFEDLLKWFEDSTGDGSSEFDKI</sequence>
<reference evidence="2 3" key="1">
    <citation type="submission" date="2020-04" db="EMBL/GenBank/DDBJ databases">
        <title>Perkinsus olseni comparative genomics.</title>
        <authorList>
            <person name="Bogema D.R."/>
        </authorList>
    </citation>
    <scope>NUCLEOTIDE SEQUENCE [LARGE SCALE GENOMIC DNA]</scope>
    <source>
        <strain evidence="2">00978-12</strain>
    </source>
</reference>
<feature type="compositionally biased region" description="Polar residues" evidence="1">
    <location>
        <begin position="857"/>
        <end position="866"/>
    </location>
</feature>
<feature type="compositionally biased region" description="Basic and acidic residues" evidence="1">
    <location>
        <begin position="59"/>
        <end position="72"/>
    </location>
</feature>
<feature type="compositionally biased region" description="Low complexity" evidence="1">
    <location>
        <begin position="818"/>
        <end position="831"/>
    </location>
</feature>
<feature type="region of interest" description="Disordered" evidence="1">
    <location>
        <begin position="594"/>
        <end position="699"/>
    </location>
</feature>
<comment type="caution">
    <text evidence="2">The sequence shown here is derived from an EMBL/GenBank/DDBJ whole genome shotgun (WGS) entry which is preliminary data.</text>
</comment>
<feature type="region of interest" description="Disordered" evidence="1">
    <location>
        <begin position="1"/>
        <end position="72"/>
    </location>
</feature>
<feature type="region of interest" description="Disordered" evidence="1">
    <location>
        <begin position="938"/>
        <end position="971"/>
    </location>
</feature>
<name>A0A7J6NZX0_PEROL</name>
<protein>
    <submittedName>
        <fullName evidence="2">Uncharacterized protein</fullName>
    </submittedName>
</protein>
<accession>A0A7J6NZX0</accession>
<feature type="compositionally biased region" description="Basic and acidic residues" evidence="1">
    <location>
        <begin position="32"/>
        <end position="43"/>
    </location>
</feature>
<organism evidence="2 3">
    <name type="scientific">Perkinsus olseni</name>
    <name type="common">Perkinsus atlanticus</name>
    <dbReference type="NCBI Taxonomy" id="32597"/>
    <lineage>
        <taxon>Eukaryota</taxon>
        <taxon>Sar</taxon>
        <taxon>Alveolata</taxon>
        <taxon>Perkinsozoa</taxon>
        <taxon>Perkinsea</taxon>
        <taxon>Perkinsida</taxon>
        <taxon>Perkinsidae</taxon>
        <taxon>Perkinsus</taxon>
    </lineage>
</organism>
<proteinExistence type="predicted"/>
<dbReference type="EMBL" id="JABANP010000134">
    <property type="protein sequence ID" value="KAF4689070.1"/>
    <property type="molecule type" value="Genomic_DNA"/>
</dbReference>
<dbReference type="OrthoDB" id="10465309at2759"/>
<dbReference type="AlphaFoldDB" id="A0A7J6NZX0"/>
<feature type="compositionally biased region" description="Basic and acidic residues" evidence="1">
    <location>
        <begin position="647"/>
        <end position="675"/>
    </location>
</feature>
<gene>
    <name evidence="2" type="ORF">FOZ60_002103</name>
</gene>
<feature type="compositionally biased region" description="Basic and acidic residues" evidence="1">
    <location>
        <begin position="837"/>
        <end position="856"/>
    </location>
</feature>
<evidence type="ECO:0000313" key="2">
    <source>
        <dbReference type="EMBL" id="KAF4689070.1"/>
    </source>
</evidence>
<feature type="region of interest" description="Disordered" evidence="1">
    <location>
        <begin position="794"/>
        <end position="890"/>
    </location>
</feature>
<feature type="compositionally biased region" description="Polar residues" evidence="1">
    <location>
        <begin position="800"/>
        <end position="817"/>
    </location>
</feature>
<dbReference type="Proteomes" id="UP000541610">
    <property type="component" value="Unassembled WGS sequence"/>
</dbReference>
<feature type="compositionally biased region" description="Basic and acidic residues" evidence="1">
    <location>
        <begin position="624"/>
        <end position="635"/>
    </location>
</feature>
<feature type="region of interest" description="Disordered" evidence="1">
    <location>
        <begin position="123"/>
        <end position="147"/>
    </location>
</feature>
<evidence type="ECO:0000313" key="3">
    <source>
        <dbReference type="Proteomes" id="UP000541610"/>
    </source>
</evidence>